<dbReference type="EC" id="5.4.4.2" evidence="3"/>
<gene>
    <name evidence="7" type="ORF">ACFPFM_29850</name>
</gene>
<comment type="similarity">
    <text evidence="2">Belongs to the isochorismate synthase family.</text>
</comment>
<proteinExistence type="inferred from homology"/>
<evidence type="ECO:0000256" key="2">
    <source>
        <dbReference type="ARBA" id="ARBA00005297"/>
    </source>
</evidence>
<evidence type="ECO:0000256" key="3">
    <source>
        <dbReference type="ARBA" id="ARBA00012824"/>
    </source>
</evidence>
<comment type="caution">
    <text evidence="7">The sequence shown here is derived from an EMBL/GenBank/DDBJ whole genome shotgun (WGS) entry which is preliminary data.</text>
</comment>
<name>A0ABV9Y8D2_9PSEU</name>
<keyword evidence="4" id="KW-0413">Isomerase</keyword>
<sequence length="409" mass="43419">MTTAPASRIGRRLRVRTAAATDVDLLGRLPSPTGALSWVRGGSGLVGWGEAARFEVSGPDRFAAADRWWRGFTADLDVDDELGVPGSGPVAFASMAFDDRPGHSVLVVPEVVVGRRDGRAWVTTVGDPEPRETTPVRGPSEVRYADGELSVTAYREAVRAAVERMRAGELDKVVLAHDLLAVADAEIDHRFVLRGLARRYPQCWAYAVDGLVGATPELLLRRTGRVVDSRVLAGTTWPRDGASDDELADGLLSSRKDREEHGYAVTSLVEALRPFCSTLSVDGPSVLRLPNVSHLSSDVVGELAGTPSLLALGAALHPTAAVGGTPRAAATRVIRELEGSDRGRYAGPVGWIDANGDGELGIALRCARISGRTARLHAGCGLVAGSDPDTEVREAHAKMLPVREALEGR</sequence>
<dbReference type="SUPFAM" id="SSF56322">
    <property type="entry name" value="ADC synthase"/>
    <property type="match status" value="1"/>
</dbReference>
<feature type="domain" description="Chorismate-utilising enzyme C-terminal" evidence="6">
    <location>
        <begin position="153"/>
        <end position="398"/>
    </location>
</feature>
<protein>
    <recommendedName>
        <fullName evidence="3">isochorismate synthase</fullName>
        <ecNumber evidence="3">5.4.4.2</ecNumber>
    </recommendedName>
    <alternativeName>
        <fullName evidence="5">Isochorismate mutase</fullName>
    </alternativeName>
</protein>
<dbReference type="EMBL" id="JBHSJB010000028">
    <property type="protein sequence ID" value="MFC5057937.1"/>
    <property type="molecule type" value="Genomic_DNA"/>
</dbReference>
<evidence type="ECO:0000256" key="4">
    <source>
        <dbReference type="ARBA" id="ARBA00023235"/>
    </source>
</evidence>
<dbReference type="InterPro" id="IPR004561">
    <property type="entry name" value="IsoChor_synthase"/>
</dbReference>
<organism evidence="7 8">
    <name type="scientific">Saccharothrix xinjiangensis</name>
    <dbReference type="NCBI Taxonomy" id="204798"/>
    <lineage>
        <taxon>Bacteria</taxon>
        <taxon>Bacillati</taxon>
        <taxon>Actinomycetota</taxon>
        <taxon>Actinomycetes</taxon>
        <taxon>Pseudonocardiales</taxon>
        <taxon>Pseudonocardiaceae</taxon>
        <taxon>Saccharothrix</taxon>
    </lineage>
</organism>
<comment type="catalytic activity">
    <reaction evidence="1">
        <text>chorismate = isochorismate</text>
        <dbReference type="Rhea" id="RHEA:18985"/>
        <dbReference type="ChEBI" id="CHEBI:29748"/>
        <dbReference type="ChEBI" id="CHEBI:29780"/>
        <dbReference type="EC" id="5.4.4.2"/>
    </reaction>
</comment>
<dbReference type="RefSeq" id="WP_344036225.1">
    <property type="nucleotide sequence ID" value="NZ_BAAAKE010000004.1"/>
</dbReference>
<evidence type="ECO:0000313" key="8">
    <source>
        <dbReference type="Proteomes" id="UP001595833"/>
    </source>
</evidence>
<dbReference type="InterPro" id="IPR005801">
    <property type="entry name" value="ADC_synthase"/>
</dbReference>
<evidence type="ECO:0000259" key="6">
    <source>
        <dbReference type="Pfam" id="PF00425"/>
    </source>
</evidence>
<dbReference type="Gene3D" id="3.60.120.10">
    <property type="entry name" value="Anthranilate synthase"/>
    <property type="match status" value="1"/>
</dbReference>
<dbReference type="Proteomes" id="UP001595833">
    <property type="component" value="Unassembled WGS sequence"/>
</dbReference>
<dbReference type="InterPro" id="IPR015890">
    <property type="entry name" value="Chorismate_C"/>
</dbReference>
<evidence type="ECO:0000256" key="1">
    <source>
        <dbReference type="ARBA" id="ARBA00000799"/>
    </source>
</evidence>
<dbReference type="PANTHER" id="PTHR42839:SF2">
    <property type="entry name" value="ISOCHORISMATE SYNTHASE ENTC"/>
    <property type="match status" value="1"/>
</dbReference>
<dbReference type="NCBIfam" id="TIGR00543">
    <property type="entry name" value="isochor_syn"/>
    <property type="match status" value="1"/>
</dbReference>
<dbReference type="Pfam" id="PF00425">
    <property type="entry name" value="Chorismate_bind"/>
    <property type="match status" value="1"/>
</dbReference>
<dbReference type="PANTHER" id="PTHR42839">
    <property type="entry name" value="ISOCHORISMATE SYNTHASE ENTC"/>
    <property type="match status" value="1"/>
</dbReference>
<reference evidence="8" key="1">
    <citation type="journal article" date="2019" name="Int. J. Syst. Evol. Microbiol.">
        <title>The Global Catalogue of Microorganisms (GCM) 10K type strain sequencing project: providing services to taxonomists for standard genome sequencing and annotation.</title>
        <authorList>
            <consortium name="The Broad Institute Genomics Platform"/>
            <consortium name="The Broad Institute Genome Sequencing Center for Infectious Disease"/>
            <person name="Wu L."/>
            <person name="Ma J."/>
        </authorList>
    </citation>
    <scope>NUCLEOTIDE SEQUENCE [LARGE SCALE GENOMIC DNA]</scope>
    <source>
        <strain evidence="8">KCTC 12848</strain>
    </source>
</reference>
<evidence type="ECO:0000313" key="7">
    <source>
        <dbReference type="EMBL" id="MFC5057937.1"/>
    </source>
</evidence>
<keyword evidence="8" id="KW-1185">Reference proteome</keyword>
<evidence type="ECO:0000256" key="5">
    <source>
        <dbReference type="ARBA" id="ARBA00041564"/>
    </source>
</evidence>
<accession>A0ABV9Y8D2</accession>